<dbReference type="OrthoDB" id="74302at2"/>
<organism evidence="2 3">
    <name type="scientific">Deinococcus puniceus</name>
    <dbReference type="NCBI Taxonomy" id="1182568"/>
    <lineage>
        <taxon>Bacteria</taxon>
        <taxon>Thermotogati</taxon>
        <taxon>Deinococcota</taxon>
        <taxon>Deinococci</taxon>
        <taxon>Deinococcales</taxon>
        <taxon>Deinococcaceae</taxon>
        <taxon>Deinococcus</taxon>
    </lineage>
</organism>
<reference evidence="2 3" key="1">
    <citation type="submission" date="2015-01" db="EMBL/GenBank/DDBJ databases">
        <title>Deinococcus puniceus/DY1/ whole genome sequencing.</title>
        <authorList>
            <person name="Kim M.K."/>
            <person name="Srinivasan S."/>
            <person name="Lee J.-J."/>
        </authorList>
    </citation>
    <scope>NUCLEOTIDE SEQUENCE [LARGE SCALE GENOMIC DNA]</scope>
    <source>
        <strain evidence="2 3">DY1</strain>
    </source>
</reference>
<feature type="region of interest" description="Disordered" evidence="1">
    <location>
        <begin position="1"/>
        <end position="32"/>
    </location>
</feature>
<proteinExistence type="predicted"/>
<evidence type="ECO:0000313" key="2">
    <source>
        <dbReference type="EMBL" id="ANE44614.1"/>
    </source>
</evidence>
<dbReference type="KEGG" id="dpu:SU48_13540"/>
<evidence type="ECO:0000256" key="1">
    <source>
        <dbReference type="SAM" id="MobiDB-lite"/>
    </source>
</evidence>
<evidence type="ECO:0000313" key="3">
    <source>
        <dbReference type="Proteomes" id="UP000077363"/>
    </source>
</evidence>
<keyword evidence="3" id="KW-1185">Reference proteome</keyword>
<name>A0A172TCF6_9DEIO</name>
<sequence>MSVKDEPQAQQEQNPAPTASAAAPAAASATVWTGERWTVDGIEDTPTGRMARVELPSGRTVDILLSALPSGVQEGDILGIQDGPDGAVAHILREETQARRAEAGAELDARNARGAALPVNADGEMTL</sequence>
<dbReference type="Proteomes" id="UP000077363">
    <property type="component" value="Chromosome"/>
</dbReference>
<dbReference type="EMBL" id="CP011387">
    <property type="protein sequence ID" value="ANE44614.1"/>
    <property type="molecule type" value="Genomic_DNA"/>
</dbReference>
<protein>
    <recommendedName>
        <fullName evidence="4">DUF3006 domain-containing protein</fullName>
    </recommendedName>
</protein>
<dbReference type="STRING" id="1182568.SU48_13540"/>
<gene>
    <name evidence="2" type="ORF">SU48_13540</name>
</gene>
<accession>A0A172TCF6</accession>
<dbReference type="Pfam" id="PF11213">
    <property type="entry name" value="DUF3006"/>
    <property type="match status" value="1"/>
</dbReference>
<dbReference type="AlphaFoldDB" id="A0A172TCF6"/>
<feature type="compositionally biased region" description="Low complexity" evidence="1">
    <location>
        <begin position="8"/>
        <end position="30"/>
    </location>
</feature>
<dbReference type="PATRIC" id="fig|1182568.3.peg.2793"/>
<dbReference type="InterPro" id="IPR021377">
    <property type="entry name" value="DUF3006"/>
</dbReference>
<evidence type="ECO:0008006" key="4">
    <source>
        <dbReference type="Google" id="ProtNLM"/>
    </source>
</evidence>